<reference evidence="8" key="2">
    <citation type="submission" date="2018-03" db="EMBL/GenBank/DDBJ databases">
        <authorList>
            <person name="Naushad S."/>
        </authorList>
    </citation>
    <scope>NUCLEOTIDE SEQUENCE</scope>
    <source>
        <strain evidence="9">SNUC 105</strain>
        <strain evidence="10">SNUC 1363</strain>
        <strain evidence="8">SNUC 505</strain>
    </source>
</reference>
<comment type="caution">
    <text evidence="8">The sequence shown here is derived from an EMBL/GenBank/DDBJ whole genome shotgun (WGS) entry which is preliminary data.</text>
</comment>
<feature type="transmembrane region" description="Helical" evidence="5">
    <location>
        <begin position="182"/>
        <end position="198"/>
    </location>
</feature>
<dbReference type="AlphaFoldDB" id="A0AAE5SYR4"/>
<feature type="transmembrane region" description="Helical" evidence="5">
    <location>
        <begin position="62"/>
        <end position="93"/>
    </location>
</feature>
<dbReference type="RefSeq" id="WP_051604993.1">
    <property type="nucleotide sequence ID" value="NZ_CP133244.1"/>
</dbReference>
<organism evidence="8 13">
    <name type="scientific">Staphylococcus chromogenes</name>
    <name type="common">Staphylococcus hyicus subsp. chromogenes</name>
    <dbReference type="NCBI Taxonomy" id="46126"/>
    <lineage>
        <taxon>Bacteria</taxon>
        <taxon>Bacillati</taxon>
        <taxon>Bacillota</taxon>
        <taxon>Bacilli</taxon>
        <taxon>Bacillales</taxon>
        <taxon>Staphylococcaceae</taxon>
        <taxon>Staphylococcus</taxon>
    </lineage>
</organism>
<evidence type="ECO:0000313" key="8">
    <source>
        <dbReference type="EMBL" id="PTG11660.1"/>
    </source>
</evidence>
<feature type="transmembrane region" description="Helical" evidence="5">
    <location>
        <begin position="21"/>
        <end position="42"/>
    </location>
</feature>
<feature type="transmembrane region" description="Helical" evidence="5">
    <location>
        <begin position="150"/>
        <end position="170"/>
    </location>
</feature>
<dbReference type="Proteomes" id="UP000242008">
    <property type="component" value="Unassembled WGS sequence"/>
</dbReference>
<dbReference type="EMBL" id="PZAO01000011">
    <property type="protein sequence ID" value="PTG69786.1"/>
    <property type="molecule type" value="Genomic_DNA"/>
</dbReference>
<evidence type="ECO:0000256" key="2">
    <source>
        <dbReference type="ARBA" id="ARBA00022692"/>
    </source>
</evidence>
<comment type="subcellular location">
    <subcellularLocation>
        <location evidence="1">Membrane</location>
        <topology evidence="1">Multi-pass membrane protein</topology>
    </subcellularLocation>
</comment>
<evidence type="ECO:0000256" key="3">
    <source>
        <dbReference type="ARBA" id="ARBA00022989"/>
    </source>
</evidence>
<dbReference type="EMBL" id="PZCM01000013">
    <property type="protein sequence ID" value="PTG26185.1"/>
    <property type="molecule type" value="Genomic_DNA"/>
</dbReference>
<evidence type="ECO:0000313" key="13">
    <source>
        <dbReference type="Proteomes" id="UP000242704"/>
    </source>
</evidence>
<dbReference type="Proteomes" id="UP001240157">
    <property type="component" value="Unassembled WGS sequence"/>
</dbReference>
<sequence length="199" mass="22241">MNHSNLLHIDAFEKKRHHPKLLRNLLLLIVLSIIAGILTPFVTDFTATFKEQGLPQEQIDGMTTIMPILTGIGVPFGNFFNWLIYFVIVLIIAKIAKSDVSVKSIWASTLLMLVILSVVAVVTLLIQWMFGLKLPDINIASLNIFSPGQPQLAAINIQNILTAWLFGVILHSTCHLSKKWSAVLAVIHFIVFFSFSFFA</sequence>
<dbReference type="GO" id="GO:0016020">
    <property type="term" value="C:membrane"/>
    <property type="evidence" value="ECO:0007669"/>
    <property type="project" value="UniProtKB-SubCell"/>
</dbReference>
<evidence type="ECO:0000313" key="12">
    <source>
        <dbReference type="Proteomes" id="UP000242144"/>
    </source>
</evidence>
<evidence type="ECO:0000313" key="9">
    <source>
        <dbReference type="EMBL" id="PTG26185.1"/>
    </source>
</evidence>
<dbReference type="Proteomes" id="UP000242704">
    <property type="component" value="Unassembled WGS sequence"/>
</dbReference>
<dbReference type="Pfam" id="PF04893">
    <property type="entry name" value="Yip1"/>
    <property type="match status" value="1"/>
</dbReference>
<evidence type="ECO:0000313" key="11">
    <source>
        <dbReference type="Proteomes" id="UP000242008"/>
    </source>
</evidence>
<protein>
    <submittedName>
        <fullName evidence="7">YIP1 family protein</fullName>
    </submittedName>
</protein>
<feature type="transmembrane region" description="Helical" evidence="5">
    <location>
        <begin position="105"/>
        <end position="130"/>
    </location>
</feature>
<keyword evidence="11" id="KW-1185">Reference proteome</keyword>
<keyword evidence="4 5" id="KW-0472">Membrane</keyword>
<accession>A0AAE5SYR4</accession>
<feature type="domain" description="Yip1" evidence="6">
    <location>
        <begin position="10"/>
        <end position="195"/>
    </location>
</feature>
<dbReference type="EMBL" id="JAVGJF010000087">
    <property type="protein sequence ID" value="MDQ7176307.1"/>
    <property type="molecule type" value="Genomic_DNA"/>
</dbReference>
<proteinExistence type="predicted"/>
<dbReference type="InterPro" id="IPR006977">
    <property type="entry name" value="Yip1_dom"/>
</dbReference>
<dbReference type="EMBL" id="PZBZ01000072">
    <property type="protein sequence ID" value="PTG11660.1"/>
    <property type="molecule type" value="Genomic_DNA"/>
</dbReference>
<keyword evidence="3 5" id="KW-1133">Transmembrane helix</keyword>
<reference evidence="7 14" key="3">
    <citation type="submission" date="2023-08" db="EMBL/GenBank/DDBJ databases">
        <title>Whole genome sequencing of Staphylococcus chromogenes NNSch 2386.</title>
        <authorList>
            <person name="Kropotov V.S."/>
            <person name="Boriskina E.V."/>
            <person name="Gordinskaya N.A."/>
            <person name="Shkurkina I.S."/>
            <person name="Kryazhev D.V."/>
            <person name="Alekseeva A.E."/>
            <person name="Makhova M.A."/>
        </authorList>
    </citation>
    <scope>NUCLEOTIDE SEQUENCE [LARGE SCALE GENOMIC DNA]</scope>
    <source>
        <strain evidence="7 14">NNSch 2386</strain>
    </source>
</reference>
<evidence type="ECO:0000313" key="7">
    <source>
        <dbReference type="EMBL" id="MDQ7176307.1"/>
    </source>
</evidence>
<evidence type="ECO:0000256" key="1">
    <source>
        <dbReference type="ARBA" id="ARBA00004141"/>
    </source>
</evidence>
<evidence type="ECO:0000256" key="4">
    <source>
        <dbReference type="ARBA" id="ARBA00023136"/>
    </source>
</evidence>
<evidence type="ECO:0000259" key="6">
    <source>
        <dbReference type="Pfam" id="PF04893"/>
    </source>
</evidence>
<evidence type="ECO:0000256" key="5">
    <source>
        <dbReference type="SAM" id="Phobius"/>
    </source>
</evidence>
<keyword evidence="2 5" id="KW-0812">Transmembrane</keyword>
<reference evidence="11 12" key="1">
    <citation type="journal article" date="2016" name="Front. Microbiol.">
        <title>Comprehensive Phylogenetic Analysis of Bovine Non-aureus Staphylococci Species Based on Whole-Genome Sequencing.</title>
        <authorList>
            <person name="Naushad S."/>
            <person name="Barkema H.W."/>
            <person name="Luby C."/>
            <person name="Condas L.A."/>
            <person name="Nobrega D.B."/>
            <person name="Carson D.A."/>
            <person name="De Buck J."/>
        </authorList>
    </citation>
    <scope>NUCLEOTIDE SEQUENCE [LARGE SCALE GENOMIC DNA]</scope>
    <source>
        <strain evidence="9 12">SNUC 105</strain>
        <strain evidence="10 11">SNUC 1363</strain>
        <strain evidence="8 13">SNUC 505</strain>
    </source>
</reference>
<evidence type="ECO:0000313" key="10">
    <source>
        <dbReference type="EMBL" id="PTG69786.1"/>
    </source>
</evidence>
<evidence type="ECO:0000313" key="14">
    <source>
        <dbReference type="Proteomes" id="UP001240157"/>
    </source>
</evidence>
<gene>
    <name evidence="9" type="ORF">BU638_09240</name>
    <name evidence="8" type="ORF">BU653_10440</name>
    <name evidence="10" type="ORF">BU676_06200</name>
    <name evidence="7" type="ORF">RCF65_09920</name>
</gene>
<name>A0AAE5SYR4_STACR</name>
<dbReference type="Proteomes" id="UP000242144">
    <property type="component" value="Unassembled WGS sequence"/>
</dbReference>